<dbReference type="InterPro" id="IPR009660">
    <property type="entry name" value="Phage_A500_Gp15"/>
</dbReference>
<sequence length="199" mass="23692">MGFLTDYEENLLVFQGKEYRLDLAYDTVLNVQRMFREQLLNGGEMLVEALRMFGIPEREIRAFPWDTREELLNQIFWEKIQGRPRPKVGVQKRLFDFEDDGEYIYASFLADYGIDLINQRGKLPWPRFLALFEGLTNKTKIREVMRIRDMDLPKPNGKNQKEIQELMQLKAYYALGYREENAKDELNKLFCTLEKMATK</sequence>
<dbReference type="Proteomes" id="UP000886883">
    <property type="component" value="Unassembled WGS sequence"/>
</dbReference>
<dbReference type="EMBL" id="DWXE01000004">
    <property type="protein sequence ID" value="HJB90006.1"/>
    <property type="molecule type" value="Genomic_DNA"/>
</dbReference>
<protein>
    <submittedName>
        <fullName evidence="1">Bacteriophage Gp15 family protein</fullName>
    </submittedName>
</protein>
<proteinExistence type="predicted"/>
<evidence type="ECO:0000313" key="1">
    <source>
        <dbReference type="EMBL" id="HJB90006.1"/>
    </source>
</evidence>
<reference evidence="1" key="1">
    <citation type="journal article" date="2021" name="PeerJ">
        <title>Extensive microbial diversity within the chicken gut microbiome revealed by metagenomics and culture.</title>
        <authorList>
            <person name="Gilroy R."/>
            <person name="Ravi A."/>
            <person name="Getino M."/>
            <person name="Pursley I."/>
            <person name="Horton D.L."/>
            <person name="Alikhan N.F."/>
            <person name="Baker D."/>
            <person name="Gharbi K."/>
            <person name="Hall N."/>
            <person name="Watson M."/>
            <person name="Adriaenssens E.M."/>
            <person name="Foster-Nyarko E."/>
            <person name="Jarju S."/>
            <person name="Secka A."/>
            <person name="Antonio M."/>
            <person name="Oren A."/>
            <person name="Chaudhuri R.R."/>
            <person name="La Ragione R."/>
            <person name="Hildebrand F."/>
            <person name="Pallen M.J."/>
        </authorList>
    </citation>
    <scope>NUCLEOTIDE SEQUENCE</scope>
    <source>
        <strain evidence="1">USAMLcec3-2134</strain>
    </source>
</reference>
<evidence type="ECO:0000313" key="2">
    <source>
        <dbReference type="Proteomes" id="UP000886883"/>
    </source>
</evidence>
<dbReference type="Pfam" id="PF06854">
    <property type="entry name" value="Phage_Gp15"/>
    <property type="match status" value="1"/>
</dbReference>
<name>A0A9D2SCF4_9FIRM</name>
<organism evidence="1 2">
    <name type="scientific">Candidatus Eisenbergiella merdigallinarum</name>
    <dbReference type="NCBI Taxonomy" id="2838552"/>
    <lineage>
        <taxon>Bacteria</taxon>
        <taxon>Bacillati</taxon>
        <taxon>Bacillota</taxon>
        <taxon>Clostridia</taxon>
        <taxon>Lachnospirales</taxon>
        <taxon>Lachnospiraceae</taxon>
        <taxon>Eisenbergiella</taxon>
    </lineage>
</organism>
<comment type="caution">
    <text evidence="1">The sequence shown here is derived from an EMBL/GenBank/DDBJ whole genome shotgun (WGS) entry which is preliminary data.</text>
</comment>
<dbReference type="AlphaFoldDB" id="A0A9D2SCF4"/>
<accession>A0A9D2SCF4</accession>
<reference evidence="1" key="2">
    <citation type="submission" date="2021-04" db="EMBL/GenBank/DDBJ databases">
        <authorList>
            <person name="Gilroy R."/>
        </authorList>
    </citation>
    <scope>NUCLEOTIDE SEQUENCE</scope>
    <source>
        <strain evidence="1">USAMLcec3-2134</strain>
    </source>
</reference>
<gene>
    <name evidence="1" type="ORF">H9763_00875</name>
</gene>